<dbReference type="KEGG" id="phm:PSMK_25430"/>
<dbReference type="STRING" id="1142394.PSMK_25430"/>
<evidence type="ECO:0000256" key="2">
    <source>
        <dbReference type="ARBA" id="ARBA00023295"/>
    </source>
</evidence>
<feature type="signal peptide" evidence="4">
    <location>
        <begin position="1"/>
        <end position="21"/>
    </location>
</feature>
<sequence>MKLQHLVLAAPVLCSAFTASAAPVEVAADPATRHVIGDVATFEREKYINLHSMATEGEWESVEQREELLEGHDVYLGREVGGPSYALGKLKEDPRNPGHASPAHMEELGRTFRQSYAKRTDLHRYEARTALMTSTHIHPFWPDGKETKMGWAFADAEATGKYLAGYFTHFFGDADGIHGQPKPVYFEVMNEPVYELVDAKDADGSVTPDDIFHYHNTVADAVRPMHPDLLIGGYCQASTDFEKDDFDEWRKTWGRFIPIAGDNMDFFGVHFYDKGWKRGLQWRIKGARMEAVLDMLEHASKVDLGEVKPLLISEFGAFDTGYTPDPWSPERDWLQLNAWCGMMMGMMERPQVMEKVMPFMILKALWYSNSMGTPYGPRLMRENEQGAWVYTELIKFFKFWDEVRGERFVTTSDDPDVQTAGFVDGDTAYLVLNNLDLEPVTVSPAVATPRGATLRSVSIRHLHAPDGKPVIDRTESDAVPGELEIGTEGTAILKLAYDRAIDAEATVRERKHYADAYLREIGDGPLAFEIDGVDAGEGATGVLRLGLGRKHGRSLRPGVRFNGHELEVPTDWRGFDQKSRNSFFGILEIPVPAEALEEDNEVELTFAEPGGHVSSLTMRVFGAPR</sequence>
<dbReference type="eggNOG" id="COG5492">
    <property type="taxonomic scope" value="Bacteria"/>
</dbReference>
<dbReference type="Proteomes" id="UP000007881">
    <property type="component" value="Chromosome"/>
</dbReference>
<evidence type="ECO:0000256" key="3">
    <source>
        <dbReference type="RuleBase" id="RU361153"/>
    </source>
</evidence>
<keyword evidence="9" id="KW-1185">Reference proteome</keyword>
<dbReference type="EMBL" id="AP012338">
    <property type="protein sequence ID" value="BAM04702.1"/>
    <property type="molecule type" value="Genomic_DNA"/>
</dbReference>
<feature type="domain" description="Glycoside hydrolase family 5" evidence="5">
    <location>
        <begin position="179"/>
        <end position="320"/>
    </location>
</feature>
<dbReference type="Gene3D" id="3.20.20.80">
    <property type="entry name" value="Glycosidases"/>
    <property type="match status" value="1"/>
</dbReference>
<dbReference type="InterPro" id="IPR041224">
    <property type="entry name" value="BPA_C"/>
</dbReference>
<dbReference type="HOGENOM" id="CLU_019012_0_0_0"/>
<protein>
    <submittedName>
        <fullName evidence="8">Beta-agarase</fullName>
        <ecNumber evidence="8">3.2.1.81</ecNumber>
    </submittedName>
</protein>
<dbReference type="GO" id="GO:0033916">
    <property type="term" value="F:beta-agarase activity"/>
    <property type="evidence" value="ECO:0007669"/>
    <property type="project" value="UniProtKB-EC"/>
</dbReference>
<dbReference type="AlphaFoldDB" id="I0IHG4"/>
<evidence type="ECO:0000256" key="4">
    <source>
        <dbReference type="SAM" id="SignalP"/>
    </source>
</evidence>
<keyword evidence="2 3" id="KW-0326">Glycosidase</keyword>
<comment type="similarity">
    <text evidence="3">Belongs to the glycosyl hydrolase 5 (cellulase A) family.</text>
</comment>
<accession>I0IHG4</accession>
<dbReference type="OrthoDB" id="235858at2"/>
<dbReference type="Pfam" id="PF00150">
    <property type="entry name" value="Cellulase"/>
    <property type="match status" value="1"/>
</dbReference>
<dbReference type="CDD" id="cd21510">
    <property type="entry name" value="agarase_cat"/>
    <property type="match status" value="1"/>
</dbReference>
<gene>
    <name evidence="8" type="ordered locus">PSMK_25430</name>
</gene>
<feature type="chain" id="PRO_5003629757" evidence="4">
    <location>
        <begin position="22"/>
        <end position="625"/>
    </location>
</feature>
<evidence type="ECO:0000313" key="8">
    <source>
        <dbReference type="EMBL" id="BAM04702.1"/>
    </source>
</evidence>
<organism evidence="8 9">
    <name type="scientific">Phycisphaera mikurensis (strain NBRC 102666 / KCTC 22515 / FYK2301M01)</name>
    <dbReference type="NCBI Taxonomy" id="1142394"/>
    <lineage>
        <taxon>Bacteria</taxon>
        <taxon>Pseudomonadati</taxon>
        <taxon>Planctomycetota</taxon>
        <taxon>Phycisphaerae</taxon>
        <taxon>Phycisphaerales</taxon>
        <taxon>Phycisphaeraceae</taxon>
        <taxon>Phycisphaera</taxon>
    </lineage>
</organism>
<evidence type="ECO:0000259" key="7">
    <source>
        <dbReference type="Pfam" id="PF18206"/>
    </source>
</evidence>
<reference evidence="8 9" key="1">
    <citation type="submission" date="2012-02" db="EMBL/GenBank/DDBJ databases">
        <title>Complete genome sequence of Phycisphaera mikurensis NBRC 102666.</title>
        <authorList>
            <person name="Ankai A."/>
            <person name="Hosoyama A."/>
            <person name="Terui Y."/>
            <person name="Sekine M."/>
            <person name="Fukai R."/>
            <person name="Kato Y."/>
            <person name="Nakamura S."/>
            <person name="Yamada-Narita S."/>
            <person name="Kawakoshi A."/>
            <person name="Fukunaga Y."/>
            <person name="Yamazaki S."/>
            <person name="Fujita N."/>
        </authorList>
    </citation>
    <scope>NUCLEOTIDE SEQUENCE [LARGE SCALE GENOMIC DNA]</scope>
    <source>
        <strain evidence="9">NBRC 102666 / KCTC 22515 / FYK2301M01</strain>
    </source>
</reference>
<dbReference type="Pfam" id="PF18206">
    <property type="entry name" value="Porphyrn_cat_1"/>
    <property type="match status" value="1"/>
</dbReference>
<evidence type="ECO:0000259" key="6">
    <source>
        <dbReference type="Pfam" id="PF18040"/>
    </source>
</evidence>
<name>I0IHG4_PHYMF</name>
<proteinExistence type="inferred from homology"/>
<evidence type="ECO:0000313" key="9">
    <source>
        <dbReference type="Proteomes" id="UP000007881"/>
    </source>
</evidence>
<dbReference type="SUPFAM" id="SSF51445">
    <property type="entry name" value="(Trans)glycosidases"/>
    <property type="match status" value="1"/>
</dbReference>
<dbReference type="InterPro" id="IPR001547">
    <property type="entry name" value="Glyco_hydro_5"/>
</dbReference>
<dbReference type="GO" id="GO:0000272">
    <property type="term" value="P:polysaccharide catabolic process"/>
    <property type="evidence" value="ECO:0007669"/>
    <property type="project" value="InterPro"/>
</dbReference>
<dbReference type="InterPro" id="IPR017853">
    <property type="entry name" value="GH"/>
</dbReference>
<dbReference type="InterPro" id="IPR040527">
    <property type="entry name" value="Beta-sand_Porphyrn"/>
</dbReference>
<dbReference type="RefSeq" id="WP_014437915.1">
    <property type="nucleotide sequence ID" value="NC_017080.1"/>
</dbReference>
<dbReference type="EC" id="3.2.1.81" evidence="8"/>
<evidence type="ECO:0000259" key="5">
    <source>
        <dbReference type="Pfam" id="PF00150"/>
    </source>
</evidence>
<keyword evidence="4" id="KW-0732">Signal</keyword>
<dbReference type="Gene3D" id="2.60.120.1200">
    <property type="match status" value="1"/>
</dbReference>
<dbReference type="Pfam" id="PF18040">
    <property type="entry name" value="BPA_C"/>
    <property type="match status" value="1"/>
</dbReference>
<keyword evidence="1 3" id="KW-0378">Hydrolase</keyword>
<feature type="domain" description="Porphyranase beta-sandwich" evidence="7">
    <location>
        <begin position="416"/>
        <end position="519"/>
    </location>
</feature>
<feature type="domain" description="Beta-porphyranase A C-terminal" evidence="6">
    <location>
        <begin position="528"/>
        <end position="621"/>
    </location>
</feature>
<evidence type="ECO:0000256" key="1">
    <source>
        <dbReference type="ARBA" id="ARBA00022801"/>
    </source>
</evidence>